<keyword evidence="2" id="KW-0812">Transmembrane</keyword>
<feature type="compositionally biased region" description="Basic and acidic residues" evidence="1">
    <location>
        <begin position="10"/>
        <end position="19"/>
    </location>
</feature>
<sequence>MKQNLPSRNKGAEQMEEQIRQALSRQAETVRVSSQDSQRMIRSVHRKIEEENRMRKWSAKKIVVVAAAVCVFGTITAVAAGKIAGIASYSSWNDAVYQYSKVADMEKEVGFEAKIPEAFANGYGFTSALPGSQESRDAEGNVVETIRDMTVNYKKNGMADISLIAAPAKLDDAPLTGDSTFTHGDCTLYFSVRENLFVPPDYQVSEEEQALSDAGKLNIGYGTSEVQRNRSQTIYWEDGGVFYTIISFDNTMTAEEFAGMAGEIIDLK</sequence>
<organism evidence="3 4">
    <name type="scientific">Enterocloster lavalensis</name>
    <dbReference type="NCBI Taxonomy" id="460384"/>
    <lineage>
        <taxon>Bacteria</taxon>
        <taxon>Bacillati</taxon>
        <taxon>Bacillota</taxon>
        <taxon>Clostridia</taxon>
        <taxon>Lachnospirales</taxon>
        <taxon>Lachnospiraceae</taxon>
        <taxon>Enterocloster</taxon>
    </lineage>
</organism>
<proteinExistence type="predicted"/>
<keyword evidence="2" id="KW-1133">Transmembrane helix</keyword>
<dbReference type="Proteomes" id="UP000198508">
    <property type="component" value="Unassembled WGS sequence"/>
</dbReference>
<feature type="region of interest" description="Disordered" evidence="1">
    <location>
        <begin position="1"/>
        <end position="20"/>
    </location>
</feature>
<dbReference type="GeneID" id="93280548"/>
<dbReference type="EMBL" id="FOIM01000013">
    <property type="protein sequence ID" value="SET74484.1"/>
    <property type="molecule type" value="Genomic_DNA"/>
</dbReference>
<protein>
    <recommendedName>
        <fullName evidence="5">DUF4367 domain-containing protein</fullName>
    </recommendedName>
</protein>
<dbReference type="RefSeq" id="WP_092364552.1">
    <property type="nucleotide sequence ID" value="NZ_FOIM01000013.1"/>
</dbReference>
<gene>
    <name evidence="3" type="ORF">SAMN05216313_11323</name>
</gene>
<accession>A0A1I0GVF1</accession>
<evidence type="ECO:0000256" key="2">
    <source>
        <dbReference type="SAM" id="Phobius"/>
    </source>
</evidence>
<evidence type="ECO:0008006" key="5">
    <source>
        <dbReference type="Google" id="ProtNLM"/>
    </source>
</evidence>
<evidence type="ECO:0000313" key="3">
    <source>
        <dbReference type="EMBL" id="SET74484.1"/>
    </source>
</evidence>
<dbReference type="AlphaFoldDB" id="A0A1I0GVF1"/>
<keyword evidence="2" id="KW-0472">Membrane</keyword>
<reference evidence="4" key="1">
    <citation type="submission" date="2016-10" db="EMBL/GenBank/DDBJ databases">
        <authorList>
            <person name="Varghese N."/>
            <person name="Submissions S."/>
        </authorList>
    </citation>
    <scope>NUCLEOTIDE SEQUENCE [LARGE SCALE GENOMIC DNA]</scope>
    <source>
        <strain evidence="4">NLAE-zl-G277</strain>
    </source>
</reference>
<feature type="transmembrane region" description="Helical" evidence="2">
    <location>
        <begin position="62"/>
        <end position="81"/>
    </location>
</feature>
<keyword evidence="4" id="KW-1185">Reference proteome</keyword>
<evidence type="ECO:0000313" key="4">
    <source>
        <dbReference type="Proteomes" id="UP000198508"/>
    </source>
</evidence>
<evidence type="ECO:0000256" key="1">
    <source>
        <dbReference type="SAM" id="MobiDB-lite"/>
    </source>
</evidence>
<name>A0A1I0GVF1_9FIRM</name>